<feature type="transmembrane region" description="Helical" evidence="3">
    <location>
        <begin position="135"/>
        <end position="158"/>
    </location>
</feature>
<evidence type="ECO:0008006" key="6">
    <source>
        <dbReference type="Google" id="ProtNLM"/>
    </source>
</evidence>
<evidence type="ECO:0000256" key="2">
    <source>
        <dbReference type="ARBA" id="ARBA00022803"/>
    </source>
</evidence>
<dbReference type="RefSeq" id="WP_332079529.1">
    <property type="nucleotide sequence ID" value="NZ_JAZHBM010000003.1"/>
</dbReference>
<reference evidence="4 5" key="1">
    <citation type="submission" date="2024-01" db="EMBL/GenBank/DDBJ databases">
        <title>Novel species of the genus Luteimonas isolated from rivers.</title>
        <authorList>
            <person name="Lu H."/>
        </authorList>
    </citation>
    <scope>NUCLEOTIDE SEQUENCE [LARGE SCALE GENOMIC DNA]</scope>
    <source>
        <strain evidence="4 5">SMYT11W</strain>
    </source>
</reference>
<sequence length="656" mass="71322">MSVTAPVLPHSLPLGRHLATACFLVVATLTCVAYWPGVAGDFLFDDFANLPALGRYGGVRDVESLVWFLTSGIADPTGRPVSMASFLLDARDWPADAYAFKRTNIFLHAVNGLALFWMLCALLERTTRDRSRARWTAFIAAAIWISHPLWTSTVLYVVQRQAMLAALFCLLGLRAWIGALNAFDADRRCAGWCLAVLAIPVAGLLAGLSKANGFLLPLLVASLQWTLLGAAPATGAQGHRRTVILLLVAVPSLLIVSYITYASIAAAPGVEAMRGWSTSQRLLSEPRALAEYVSALWVPGLDARGIFADDFVVSRDLRTPNTTLPALLALAAAVVAMVVLRKRLPSVAAAIAFFLAGHLMESSGLPLELYFEHRNYLPAILLFLPLAMYLTAQRRYRLYITAGTGVLLLLLLALTFAQARLWGDTGALSRAWATAMPDSARAQNFAALVELDTGRADLAEARLVRASSRLPSEIQLAISLFKARCALWKAPSARQVEALLPRQGILFDVSYNWLLEVMRTPPGDECSLDVVTRKRLLAAAISKPTASAEEQGRMSNLRAHDALSRLECPAALAAFRRRLEIQPRPEFALTDTGLLATVCGPGSGLSLLNAYLEAGTPIAPAASPILRLRDSLMQRNDYWGRELETLRRTLVYESAP</sequence>
<feature type="transmembrane region" description="Helical" evidence="3">
    <location>
        <begin position="322"/>
        <end position="340"/>
    </location>
</feature>
<dbReference type="InterPro" id="IPR052346">
    <property type="entry name" value="O-mannosyl-transferase_TMTC"/>
</dbReference>
<evidence type="ECO:0000256" key="1">
    <source>
        <dbReference type="ARBA" id="ARBA00022737"/>
    </source>
</evidence>
<dbReference type="EMBL" id="JAZHBM010000003">
    <property type="protein sequence ID" value="MEF3083832.1"/>
    <property type="molecule type" value="Genomic_DNA"/>
</dbReference>
<keyword evidence="3" id="KW-0472">Membrane</keyword>
<evidence type="ECO:0000313" key="5">
    <source>
        <dbReference type="Proteomes" id="UP001358324"/>
    </source>
</evidence>
<evidence type="ECO:0000313" key="4">
    <source>
        <dbReference type="EMBL" id="MEF3083832.1"/>
    </source>
</evidence>
<keyword evidence="3" id="KW-1133">Transmembrane helix</keyword>
<dbReference type="PANTHER" id="PTHR44227:SF3">
    <property type="entry name" value="PROTEIN O-MANNOSYL-TRANSFERASE TMTC4"/>
    <property type="match status" value="1"/>
</dbReference>
<keyword evidence="1" id="KW-0677">Repeat</keyword>
<feature type="transmembrane region" description="Helical" evidence="3">
    <location>
        <begin position="373"/>
        <end position="391"/>
    </location>
</feature>
<feature type="transmembrane region" description="Helical" evidence="3">
    <location>
        <begin position="190"/>
        <end position="208"/>
    </location>
</feature>
<dbReference type="PANTHER" id="PTHR44227">
    <property type="match status" value="1"/>
</dbReference>
<evidence type="ECO:0000256" key="3">
    <source>
        <dbReference type="SAM" id="Phobius"/>
    </source>
</evidence>
<gene>
    <name evidence="4" type="ORF">V3391_16570</name>
</gene>
<name>A0ABU7WIN2_9GAMM</name>
<feature type="transmembrane region" description="Helical" evidence="3">
    <location>
        <begin position="18"/>
        <end position="37"/>
    </location>
</feature>
<feature type="transmembrane region" description="Helical" evidence="3">
    <location>
        <begin position="214"/>
        <end position="231"/>
    </location>
</feature>
<proteinExistence type="predicted"/>
<protein>
    <recommendedName>
        <fullName evidence="6">Tetratricopeptide repeat protein</fullName>
    </recommendedName>
</protein>
<feature type="transmembrane region" description="Helical" evidence="3">
    <location>
        <begin position="398"/>
        <end position="417"/>
    </location>
</feature>
<accession>A0ABU7WIN2</accession>
<feature type="transmembrane region" description="Helical" evidence="3">
    <location>
        <begin position="243"/>
        <end position="264"/>
    </location>
</feature>
<feature type="transmembrane region" description="Helical" evidence="3">
    <location>
        <begin position="164"/>
        <end position="183"/>
    </location>
</feature>
<dbReference type="Proteomes" id="UP001358324">
    <property type="component" value="Unassembled WGS sequence"/>
</dbReference>
<feature type="transmembrane region" description="Helical" evidence="3">
    <location>
        <begin position="347"/>
        <end position="367"/>
    </location>
</feature>
<keyword evidence="2" id="KW-0802">TPR repeat</keyword>
<feature type="transmembrane region" description="Helical" evidence="3">
    <location>
        <begin position="105"/>
        <end position="123"/>
    </location>
</feature>
<keyword evidence="3" id="KW-0812">Transmembrane</keyword>
<organism evidence="4 5">
    <name type="scientific">Luteimonas flava</name>
    <dbReference type="NCBI Taxonomy" id="3115822"/>
    <lineage>
        <taxon>Bacteria</taxon>
        <taxon>Pseudomonadati</taxon>
        <taxon>Pseudomonadota</taxon>
        <taxon>Gammaproteobacteria</taxon>
        <taxon>Lysobacterales</taxon>
        <taxon>Lysobacteraceae</taxon>
        <taxon>Luteimonas</taxon>
    </lineage>
</organism>
<comment type="caution">
    <text evidence="4">The sequence shown here is derived from an EMBL/GenBank/DDBJ whole genome shotgun (WGS) entry which is preliminary data.</text>
</comment>
<keyword evidence="5" id="KW-1185">Reference proteome</keyword>